<dbReference type="Proteomes" id="UP000052015">
    <property type="component" value="Unassembled WGS sequence"/>
</dbReference>
<proteinExistence type="predicted"/>
<dbReference type="AlphaFoldDB" id="A0A0R3K0B6"/>
<dbReference type="InterPro" id="IPR037883">
    <property type="entry name" value="Knr4/Smi1-like_sf"/>
</dbReference>
<name>A0A0R3K0B6_CALMK</name>
<dbReference type="OrthoDB" id="2860275at2"/>
<gene>
    <name evidence="3" type="ORF">ABG79_00146</name>
</gene>
<sequence>MRTRFEKFEMKYGYFLSEEFKKFMQKFGGDTQFGSCRFEYSENIANNLLRVPGKMNINLLPFGDIGNGDYYCFYKYGPRKEEYYIGIWLHETRNFIVLASNFKSFMYKCLLDDIMSLNLIEDDSEYGITSDEILYRINVLSEEFGFDVEKAMLCDNEYNYHKFLVEYDNKAIQSLCFLGKKMIENNEKNGKKALEKVINEMPIYTAPYYILGKHNEILSGSYEKMYLQGLKTSLDLTGFSYWEEDFIEIPEDVHREMLFFIDEEKNKEFLKEYYLLDKDPYDAEVRLKLAKKYVKQGEYEKAVVEYNNALYCNEDKEFAREILKIALNDVCDGGLLYLKNIIENDLKFLR</sequence>
<dbReference type="Gene3D" id="3.40.1580.10">
    <property type="entry name" value="SMI1/KNR4-like"/>
    <property type="match status" value="1"/>
</dbReference>
<evidence type="ECO:0000313" key="3">
    <source>
        <dbReference type="EMBL" id="KRQ87981.1"/>
    </source>
</evidence>
<feature type="domain" description="Knr4/Smi1-like" evidence="2">
    <location>
        <begin position="1"/>
        <end position="108"/>
    </location>
</feature>
<accession>A0A0R3K0B6</accession>
<organism evidence="3 4">
    <name type="scientific">Caloramator mitchellensis</name>
    <dbReference type="NCBI Taxonomy" id="908809"/>
    <lineage>
        <taxon>Bacteria</taxon>
        <taxon>Bacillati</taxon>
        <taxon>Bacillota</taxon>
        <taxon>Clostridia</taxon>
        <taxon>Eubacteriales</taxon>
        <taxon>Clostridiaceae</taxon>
        <taxon>Caloramator</taxon>
    </lineage>
</organism>
<evidence type="ECO:0000259" key="2">
    <source>
        <dbReference type="SMART" id="SM00860"/>
    </source>
</evidence>
<dbReference type="InterPro" id="IPR011990">
    <property type="entry name" value="TPR-like_helical_dom_sf"/>
</dbReference>
<dbReference type="Pfam" id="PF09346">
    <property type="entry name" value="SMI1_KNR4"/>
    <property type="match status" value="1"/>
</dbReference>
<dbReference type="PROSITE" id="PS50005">
    <property type="entry name" value="TPR"/>
    <property type="match status" value="1"/>
</dbReference>
<evidence type="ECO:0000256" key="1">
    <source>
        <dbReference type="PROSITE-ProRule" id="PRU00339"/>
    </source>
</evidence>
<evidence type="ECO:0000313" key="4">
    <source>
        <dbReference type="Proteomes" id="UP000052015"/>
    </source>
</evidence>
<feature type="repeat" description="TPR" evidence="1">
    <location>
        <begin position="283"/>
        <end position="316"/>
    </location>
</feature>
<dbReference type="InterPro" id="IPR018958">
    <property type="entry name" value="Knr4/Smi1-like_dom"/>
</dbReference>
<keyword evidence="4" id="KW-1185">Reference proteome</keyword>
<keyword evidence="1" id="KW-0802">TPR repeat</keyword>
<dbReference type="EMBL" id="LKHP01000001">
    <property type="protein sequence ID" value="KRQ87981.1"/>
    <property type="molecule type" value="Genomic_DNA"/>
</dbReference>
<comment type="caution">
    <text evidence="3">The sequence shown here is derived from an EMBL/GenBank/DDBJ whole genome shotgun (WGS) entry which is preliminary data.</text>
</comment>
<dbReference type="SUPFAM" id="SSF160631">
    <property type="entry name" value="SMI1/KNR4-like"/>
    <property type="match status" value="1"/>
</dbReference>
<dbReference type="SMART" id="SM00860">
    <property type="entry name" value="SMI1_KNR4"/>
    <property type="match status" value="1"/>
</dbReference>
<dbReference type="STRING" id="908809.ABG79_00146"/>
<dbReference type="SUPFAM" id="SSF48452">
    <property type="entry name" value="TPR-like"/>
    <property type="match status" value="1"/>
</dbReference>
<dbReference type="InterPro" id="IPR019734">
    <property type="entry name" value="TPR_rpt"/>
</dbReference>
<protein>
    <recommendedName>
        <fullName evidence="2">Knr4/Smi1-like domain-containing protein</fullName>
    </recommendedName>
</protein>
<dbReference type="RefSeq" id="WP_057976080.1">
    <property type="nucleotide sequence ID" value="NZ_LKHP01000001.1"/>
</dbReference>
<reference evidence="3 4" key="1">
    <citation type="submission" date="2015-09" db="EMBL/GenBank/DDBJ databases">
        <title>Draft genome sequence of a Caloramator mitchellensis, a moderate thermophile from the Great Artesian Basin of Australia.</title>
        <authorList>
            <person name="Patel B.K."/>
        </authorList>
    </citation>
    <scope>NUCLEOTIDE SEQUENCE [LARGE SCALE GENOMIC DNA]</scope>
    <source>
        <strain evidence="3 4">VF08</strain>
    </source>
</reference>